<dbReference type="InterPro" id="IPR011343">
    <property type="entry name" value="DeoC"/>
</dbReference>
<evidence type="ECO:0000256" key="8">
    <source>
        <dbReference type="ARBA" id="ARBA00048791"/>
    </source>
</evidence>
<keyword evidence="10" id="KW-1185">Reference proteome</keyword>
<organism evidence="9 10">
    <name type="scientific">Nesidiocoris tenuis</name>
    <dbReference type="NCBI Taxonomy" id="355587"/>
    <lineage>
        <taxon>Eukaryota</taxon>
        <taxon>Metazoa</taxon>
        <taxon>Ecdysozoa</taxon>
        <taxon>Arthropoda</taxon>
        <taxon>Hexapoda</taxon>
        <taxon>Insecta</taxon>
        <taxon>Pterygota</taxon>
        <taxon>Neoptera</taxon>
        <taxon>Paraneoptera</taxon>
        <taxon>Hemiptera</taxon>
        <taxon>Heteroptera</taxon>
        <taxon>Panheteroptera</taxon>
        <taxon>Cimicomorpha</taxon>
        <taxon>Miridae</taxon>
        <taxon>Dicyphina</taxon>
        <taxon>Nesidiocoris</taxon>
    </lineage>
</organism>
<dbReference type="SUPFAM" id="SSF51569">
    <property type="entry name" value="Aldolase"/>
    <property type="match status" value="1"/>
</dbReference>
<gene>
    <name evidence="9" type="ORF">NTJ_02919</name>
</gene>
<evidence type="ECO:0000256" key="2">
    <source>
        <dbReference type="ARBA" id="ARBA00009473"/>
    </source>
</evidence>
<dbReference type="CDD" id="cd00959">
    <property type="entry name" value="DeoC"/>
    <property type="match status" value="1"/>
</dbReference>
<dbReference type="Gene3D" id="3.20.20.70">
    <property type="entry name" value="Aldolase class I"/>
    <property type="match status" value="1"/>
</dbReference>
<evidence type="ECO:0000256" key="5">
    <source>
        <dbReference type="ARBA" id="ARBA00023270"/>
    </source>
</evidence>
<keyword evidence="4" id="KW-0456">Lyase</keyword>
<dbReference type="Proteomes" id="UP001307889">
    <property type="component" value="Chromosome 2"/>
</dbReference>
<keyword evidence="5" id="KW-0704">Schiff base</keyword>
<comment type="catalytic activity">
    <reaction evidence="8">
        <text>2-deoxy-D-ribose 5-phosphate = D-glyceraldehyde 3-phosphate + acetaldehyde</text>
        <dbReference type="Rhea" id="RHEA:12821"/>
        <dbReference type="ChEBI" id="CHEBI:15343"/>
        <dbReference type="ChEBI" id="CHEBI:59776"/>
        <dbReference type="ChEBI" id="CHEBI:62877"/>
        <dbReference type="EC" id="4.1.2.4"/>
    </reaction>
</comment>
<accession>A0ABN7AIF3</accession>
<protein>
    <recommendedName>
        <fullName evidence="3">deoxyribose-phosphate aldolase</fullName>
        <ecNumber evidence="3">4.1.2.4</ecNumber>
    </recommendedName>
    <alternativeName>
        <fullName evidence="7">2-deoxy-D-ribose 5-phosphate aldolase</fullName>
    </alternativeName>
    <alternativeName>
        <fullName evidence="6">Phosphodeoxyriboaldolase</fullName>
    </alternativeName>
</protein>
<evidence type="ECO:0000256" key="6">
    <source>
        <dbReference type="ARBA" id="ARBA00031814"/>
    </source>
</evidence>
<reference evidence="9 10" key="1">
    <citation type="submission" date="2023-09" db="EMBL/GenBank/DDBJ databases">
        <title>Nesidiocoris tenuis whole genome shotgun sequence.</title>
        <authorList>
            <person name="Shibata T."/>
            <person name="Shimoda M."/>
            <person name="Kobayashi T."/>
            <person name="Uehara T."/>
        </authorList>
    </citation>
    <scope>NUCLEOTIDE SEQUENCE [LARGE SCALE GENOMIC DNA]</scope>
    <source>
        <strain evidence="9 10">Japan</strain>
    </source>
</reference>
<evidence type="ECO:0000256" key="7">
    <source>
        <dbReference type="ARBA" id="ARBA00032755"/>
    </source>
</evidence>
<evidence type="ECO:0000256" key="3">
    <source>
        <dbReference type="ARBA" id="ARBA00012515"/>
    </source>
</evidence>
<comment type="similarity">
    <text evidence="2">Belongs to the DeoC/FbaB aldolase family. DeoC type 2 subfamily.</text>
</comment>
<evidence type="ECO:0000313" key="10">
    <source>
        <dbReference type="Proteomes" id="UP001307889"/>
    </source>
</evidence>
<comment type="pathway">
    <text evidence="1">Carbohydrate degradation; 2-deoxy-D-ribose 1-phosphate degradation; D-glyceraldehyde 3-phosphate and acetaldehyde from 2-deoxy-alpha-D-ribose 1-phosphate: step 2/2.</text>
</comment>
<name>A0ABN7AIF3_9HEMI</name>
<dbReference type="PANTHER" id="PTHR10889:SF3">
    <property type="entry name" value="DEOXYRIBOSE-PHOSPHATE ALDOLASE"/>
    <property type="match status" value="1"/>
</dbReference>
<dbReference type="InterPro" id="IPR002915">
    <property type="entry name" value="DeoC/FbaB/LacD_aldolase"/>
</dbReference>
<evidence type="ECO:0000256" key="1">
    <source>
        <dbReference type="ARBA" id="ARBA00004816"/>
    </source>
</evidence>
<dbReference type="NCBIfam" id="TIGR00126">
    <property type="entry name" value="deoC"/>
    <property type="match status" value="1"/>
</dbReference>
<dbReference type="SMART" id="SM01133">
    <property type="entry name" value="DeoC"/>
    <property type="match status" value="1"/>
</dbReference>
<evidence type="ECO:0000313" key="9">
    <source>
        <dbReference type="EMBL" id="BES90112.1"/>
    </source>
</evidence>
<dbReference type="InterPro" id="IPR013785">
    <property type="entry name" value="Aldolase_TIM"/>
</dbReference>
<evidence type="ECO:0000256" key="4">
    <source>
        <dbReference type="ARBA" id="ARBA00023239"/>
    </source>
</evidence>
<dbReference type="Pfam" id="PF01791">
    <property type="entry name" value="DeoC"/>
    <property type="match status" value="1"/>
</dbReference>
<dbReference type="PANTHER" id="PTHR10889">
    <property type="entry name" value="DEOXYRIBOSE-PHOSPHATE ALDOLASE"/>
    <property type="match status" value="1"/>
</dbReference>
<dbReference type="EMBL" id="AP028910">
    <property type="protein sequence ID" value="BES90112.1"/>
    <property type="molecule type" value="Genomic_DNA"/>
</dbReference>
<sequence>MLGRNIKLENIMNDLKVGDGAKEQRPFEYLLKSAYVNDNSVHADAVKLKAPFPIDPEDELRILLQSIGFLDLTSLSADDTYATISKLCCSAVKPVHDVKSLAGDENVEIRTASVCVYPNRIQDAAKAMSLYTSKPLPIAAVAGGFPSGQYPLLTRAAEVAWCVEHGASEIDIVVDRSLVLLRKWGELHKEVNTMVVAGKGAKIKVILAVGECGSLENILRASLVCMDAGAHFIKTSTGKEVVNATLPVGIVMCRAIKIFYSRTGKKVGFKPAGGIRTYQDVLEWVLLIKKELGNDWLSPSLFRIGASSVLASIVKRIAVLDNQIQESRKSETTK</sequence>
<proteinExistence type="inferred from homology"/>
<dbReference type="EC" id="4.1.2.4" evidence="3"/>